<accession>A0A4Q2UIJ6</accession>
<dbReference type="InterPro" id="IPR052925">
    <property type="entry name" value="Phage_Integrase-like_Recomb"/>
</dbReference>
<comment type="caution">
    <text evidence="8">The sequence shown here is derived from an EMBL/GenBank/DDBJ whole genome shotgun (WGS) entry which is preliminary data.</text>
</comment>
<dbReference type="InterPro" id="IPR010998">
    <property type="entry name" value="Integrase_recombinase_N"/>
</dbReference>
<dbReference type="Pfam" id="PF00589">
    <property type="entry name" value="Phage_integrase"/>
    <property type="match status" value="1"/>
</dbReference>
<name>A0A4Q2UIJ6_9BACT</name>
<evidence type="ECO:0000313" key="9">
    <source>
        <dbReference type="Proteomes" id="UP000290407"/>
    </source>
</evidence>
<dbReference type="PANTHER" id="PTHR34605:SF3">
    <property type="entry name" value="P CELL-TYPE AGGLUTINATION PROTEIN MAP4-LIKE-RELATED"/>
    <property type="match status" value="1"/>
</dbReference>
<dbReference type="SUPFAM" id="SSF56349">
    <property type="entry name" value="DNA breaking-rejoining enzymes"/>
    <property type="match status" value="1"/>
</dbReference>
<evidence type="ECO:0000256" key="2">
    <source>
        <dbReference type="ARBA" id="ARBA00023125"/>
    </source>
</evidence>
<protein>
    <submittedName>
        <fullName evidence="8">Site-specific integrase</fullName>
    </submittedName>
</protein>
<dbReference type="GO" id="GO:0015074">
    <property type="term" value="P:DNA integration"/>
    <property type="evidence" value="ECO:0007669"/>
    <property type="project" value="UniProtKB-KW"/>
</dbReference>
<dbReference type="InterPro" id="IPR004107">
    <property type="entry name" value="Integrase_SAM-like_N"/>
</dbReference>
<dbReference type="InterPro" id="IPR044068">
    <property type="entry name" value="CB"/>
</dbReference>
<reference evidence="8 9" key="1">
    <citation type="submission" date="2019-01" db="EMBL/GenBank/DDBJ databases">
        <title>Spirosoma flava sp. nov., a propanil-degrading bacterium isolated from herbicide-contaminated soil.</title>
        <authorList>
            <person name="Zhang L."/>
            <person name="Jiang J.-D."/>
        </authorList>
    </citation>
    <scope>NUCLEOTIDE SEQUENCE [LARGE SCALE GENOMIC DNA]</scope>
    <source>
        <strain evidence="8 9">TY50</strain>
    </source>
</reference>
<keyword evidence="9" id="KW-1185">Reference proteome</keyword>
<dbReference type="Gene3D" id="1.10.150.130">
    <property type="match status" value="1"/>
</dbReference>
<keyword evidence="1" id="KW-0229">DNA integration</keyword>
<dbReference type="InterPro" id="IPR013762">
    <property type="entry name" value="Integrase-like_cat_sf"/>
</dbReference>
<dbReference type="GO" id="GO:0006310">
    <property type="term" value="P:DNA recombination"/>
    <property type="evidence" value="ECO:0007669"/>
    <property type="project" value="UniProtKB-KW"/>
</dbReference>
<gene>
    <name evidence="8" type="ORF">EQG79_28715</name>
</gene>
<evidence type="ECO:0000259" key="6">
    <source>
        <dbReference type="PROSITE" id="PS51898"/>
    </source>
</evidence>
<dbReference type="AlphaFoldDB" id="A0A4Q2UIJ6"/>
<keyword evidence="3" id="KW-0233">DNA recombination</keyword>
<dbReference type="Proteomes" id="UP000290407">
    <property type="component" value="Unassembled WGS sequence"/>
</dbReference>
<feature type="region of interest" description="Disordered" evidence="5">
    <location>
        <begin position="1"/>
        <end position="21"/>
    </location>
</feature>
<dbReference type="PROSITE" id="PS51900">
    <property type="entry name" value="CB"/>
    <property type="match status" value="1"/>
</dbReference>
<sequence length="323" mass="36273">MKPFTDRHARSRSSTTTLVSSAEQLTQQTAAYFRKGLEGARNTRLAYTADIDGLRDWLHQQGINDLPISSATLATYVSDQATNHKWSTITRRLAAIRKWHRLQGHPDPSADETVKLVLDGIKRSIGTEATQAPAFDIYEYKEQVRPIPPTPTGTRDRALLLVGFAGAFRRSELVALDIEGVQFTRQGAILSYQGSKTNQYGKTEQKALFFSPDPDTCPVRALQDYVSLLERPAGPLFVRIRKGEQITQDRLSDKQVARTVKLYLGKDYSAHSLRASFVTIAKLNGADDSQIMQQTKHRTRTMIDRYTRVQQVVKHNAAMKLGL</sequence>
<dbReference type="Gene3D" id="1.10.443.10">
    <property type="entry name" value="Intergrase catalytic core"/>
    <property type="match status" value="1"/>
</dbReference>
<proteinExistence type="predicted"/>
<dbReference type="GO" id="GO:0003677">
    <property type="term" value="F:DNA binding"/>
    <property type="evidence" value="ECO:0007669"/>
    <property type="project" value="UniProtKB-UniRule"/>
</dbReference>
<evidence type="ECO:0000256" key="5">
    <source>
        <dbReference type="SAM" id="MobiDB-lite"/>
    </source>
</evidence>
<dbReference type="RefSeq" id="WP_129606376.1">
    <property type="nucleotide sequence ID" value="NZ_SBLB01000013.1"/>
</dbReference>
<dbReference type="EMBL" id="SBLB01000013">
    <property type="protein sequence ID" value="RYC66579.1"/>
    <property type="molecule type" value="Genomic_DNA"/>
</dbReference>
<evidence type="ECO:0000256" key="3">
    <source>
        <dbReference type="ARBA" id="ARBA00023172"/>
    </source>
</evidence>
<dbReference type="CDD" id="cd00799">
    <property type="entry name" value="INT_Cre_C"/>
    <property type="match status" value="1"/>
</dbReference>
<feature type="domain" description="Core-binding (CB)" evidence="7">
    <location>
        <begin position="23"/>
        <end position="104"/>
    </location>
</feature>
<evidence type="ECO:0000259" key="7">
    <source>
        <dbReference type="PROSITE" id="PS51900"/>
    </source>
</evidence>
<dbReference type="Pfam" id="PF02899">
    <property type="entry name" value="Phage_int_SAM_1"/>
    <property type="match status" value="1"/>
</dbReference>
<dbReference type="SUPFAM" id="SSF47823">
    <property type="entry name" value="lambda integrase-like, N-terminal domain"/>
    <property type="match status" value="1"/>
</dbReference>
<evidence type="ECO:0000256" key="4">
    <source>
        <dbReference type="PROSITE-ProRule" id="PRU01248"/>
    </source>
</evidence>
<dbReference type="InterPro" id="IPR002104">
    <property type="entry name" value="Integrase_catalytic"/>
</dbReference>
<dbReference type="PANTHER" id="PTHR34605">
    <property type="entry name" value="PHAGE_INTEGRASE DOMAIN-CONTAINING PROTEIN"/>
    <property type="match status" value="1"/>
</dbReference>
<feature type="domain" description="Tyr recombinase" evidence="6">
    <location>
        <begin position="130"/>
        <end position="321"/>
    </location>
</feature>
<dbReference type="PROSITE" id="PS51898">
    <property type="entry name" value="TYR_RECOMBINASE"/>
    <property type="match status" value="1"/>
</dbReference>
<organism evidence="8 9">
    <name type="scientific">Spirosoma sordidisoli</name>
    <dbReference type="NCBI Taxonomy" id="2502893"/>
    <lineage>
        <taxon>Bacteria</taxon>
        <taxon>Pseudomonadati</taxon>
        <taxon>Bacteroidota</taxon>
        <taxon>Cytophagia</taxon>
        <taxon>Cytophagales</taxon>
        <taxon>Cytophagaceae</taxon>
        <taxon>Spirosoma</taxon>
    </lineage>
</organism>
<keyword evidence="2 4" id="KW-0238">DNA-binding</keyword>
<evidence type="ECO:0000256" key="1">
    <source>
        <dbReference type="ARBA" id="ARBA00022908"/>
    </source>
</evidence>
<dbReference type="InterPro" id="IPR011010">
    <property type="entry name" value="DNA_brk_join_enz"/>
</dbReference>
<evidence type="ECO:0000313" key="8">
    <source>
        <dbReference type="EMBL" id="RYC66579.1"/>
    </source>
</evidence>